<keyword evidence="3" id="KW-1003">Cell membrane</keyword>
<reference evidence="9 10" key="1">
    <citation type="submission" date="2016-11" db="EMBL/GenBank/DDBJ databases">
        <title>Draft Genome Sequences of Nine Cyanobacterial Strains from Diverse Habitats.</title>
        <authorList>
            <person name="Zhu T."/>
            <person name="Hou S."/>
            <person name="Lu X."/>
            <person name="Hess W.R."/>
        </authorList>
    </citation>
    <scope>NUCLEOTIDE SEQUENCE [LARGE SCALE GENOMIC DNA]</scope>
    <source>
        <strain evidence="9 10">NIES-30</strain>
    </source>
</reference>
<evidence type="ECO:0000259" key="8">
    <source>
        <dbReference type="PROSITE" id="PS50928"/>
    </source>
</evidence>
<dbReference type="GO" id="GO:0005886">
    <property type="term" value="C:plasma membrane"/>
    <property type="evidence" value="ECO:0007669"/>
    <property type="project" value="UniProtKB-SubCell"/>
</dbReference>
<evidence type="ECO:0000256" key="2">
    <source>
        <dbReference type="ARBA" id="ARBA00022448"/>
    </source>
</evidence>
<protein>
    <submittedName>
        <fullName evidence="9">Lactose ABC transporter permease</fullName>
    </submittedName>
</protein>
<dbReference type="Gene3D" id="1.10.3720.10">
    <property type="entry name" value="MetI-like"/>
    <property type="match status" value="1"/>
</dbReference>
<dbReference type="InterPro" id="IPR000515">
    <property type="entry name" value="MetI-like"/>
</dbReference>
<dbReference type="RefSeq" id="WP_073609971.1">
    <property type="nucleotide sequence ID" value="NZ_MRCG01000015.1"/>
</dbReference>
<feature type="transmembrane region" description="Helical" evidence="7">
    <location>
        <begin position="276"/>
        <end position="300"/>
    </location>
</feature>
<dbReference type="GO" id="GO:0055085">
    <property type="term" value="P:transmembrane transport"/>
    <property type="evidence" value="ECO:0007669"/>
    <property type="project" value="InterPro"/>
</dbReference>
<keyword evidence="4 7" id="KW-0812">Transmembrane</keyword>
<evidence type="ECO:0000256" key="1">
    <source>
        <dbReference type="ARBA" id="ARBA00004651"/>
    </source>
</evidence>
<dbReference type="SUPFAM" id="SSF161098">
    <property type="entry name" value="MetI-like"/>
    <property type="match status" value="1"/>
</dbReference>
<dbReference type="Proteomes" id="UP000185557">
    <property type="component" value="Unassembled WGS sequence"/>
</dbReference>
<feature type="transmembrane region" description="Helical" evidence="7">
    <location>
        <begin position="121"/>
        <end position="141"/>
    </location>
</feature>
<keyword evidence="6 7" id="KW-0472">Membrane</keyword>
<dbReference type="PROSITE" id="PS50928">
    <property type="entry name" value="ABC_TM1"/>
    <property type="match status" value="1"/>
</dbReference>
<dbReference type="AlphaFoldDB" id="A0A1U7J200"/>
<feature type="domain" description="ABC transmembrane type-1" evidence="8">
    <location>
        <begin position="84"/>
        <end position="297"/>
    </location>
</feature>
<comment type="subcellular location">
    <subcellularLocation>
        <location evidence="1 7">Cell membrane</location>
        <topology evidence="1 7">Multi-pass membrane protein</topology>
    </subcellularLocation>
</comment>
<dbReference type="InterPro" id="IPR035906">
    <property type="entry name" value="MetI-like_sf"/>
</dbReference>
<name>A0A1U7J200_9CYAN</name>
<evidence type="ECO:0000313" key="9">
    <source>
        <dbReference type="EMBL" id="OKH45921.1"/>
    </source>
</evidence>
<proteinExistence type="inferred from homology"/>
<dbReference type="PANTHER" id="PTHR30193:SF44">
    <property type="entry name" value="LACTOSE TRANSPORT SYSTEM PERMEASE PROTEIN LACF"/>
    <property type="match status" value="1"/>
</dbReference>
<dbReference type="STRING" id="549789.NIES30_18805"/>
<sequence>MTASPRPAPRKIWPLGFTVPQRVIPYLFLLPALVALGISVFWPALRAFYLSFTTFGVDLTAAPTWVGWANVQRLRTDPIFWQTVRNTLVYLVGVVPILTFAPLGLAILVNRQLRGIHWLRVAYYSPVVVSMVVAGIAWRWLYAETGLFNQVLKSLGLTENGIPWLTSPTLALFSVMVVTVWKGLGYYMVIYLAGLQGIPQDLYEAAALDGSDGWRRHWDITLPLMRPYLVLVSVISAIAATKVFEEVYIMTQGGPRHSSKTVVYYIYEQAFQKLEISYACTIGLGLFLVILALSALRLAVNDGSTPMA</sequence>
<keyword evidence="10" id="KW-1185">Reference proteome</keyword>
<feature type="transmembrane region" description="Helical" evidence="7">
    <location>
        <begin position="88"/>
        <end position="109"/>
    </location>
</feature>
<dbReference type="OrthoDB" id="9809173at2"/>
<evidence type="ECO:0000313" key="10">
    <source>
        <dbReference type="Proteomes" id="UP000185557"/>
    </source>
</evidence>
<comment type="caution">
    <text evidence="9">The sequence shown here is derived from an EMBL/GenBank/DDBJ whole genome shotgun (WGS) entry which is preliminary data.</text>
</comment>
<evidence type="ECO:0000256" key="5">
    <source>
        <dbReference type="ARBA" id="ARBA00022989"/>
    </source>
</evidence>
<gene>
    <name evidence="9" type="ORF">NIES30_18805</name>
</gene>
<comment type="similarity">
    <text evidence="7">Belongs to the binding-protein-dependent transport system permease family.</text>
</comment>
<dbReference type="CDD" id="cd06261">
    <property type="entry name" value="TM_PBP2"/>
    <property type="match status" value="1"/>
</dbReference>
<evidence type="ECO:0000256" key="4">
    <source>
        <dbReference type="ARBA" id="ARBA00022692"/>
    </source>
</evidence>
<dbReference type="EMBL" id="MRCG01000015">
    <property type="protein sequence ID" value="OKH45921.1"/>
    <property type="molecule type" value="Genomic_DNA"/>
</dbReference>
<evidence type="ECO:0000256" key="6">
    <source>
        <dbReference type="ARBA" id="ARBA00023136"/>
    </source>
</evidence>
<organism evidence="9 10">
    <name type="scientific">Phormidium tenue NIES-30</name>
    <dbReference type="NCBI Taxonomy" id="549789"/>
    <lineage>
        <taxon>Bacteria</taxon>
        <taxon>Bacillati</taxon>
        <taxon>Cyanobacteriota</taxon>
        <taxon>Cyanophyceae</taxon>
        <taxon>Oscillatoriophycideae</taxon>
        <taxon>Oscillatoriales</taxon>
        <taxon>Oscillatoriaceae</taxon>
        <taxon>Phormidium</taxon>
    </lineage>
</organism>
<feature type="transmembrane region" description="Helical" evidence="7">
    <location>
        <begin position="23"/>
        <end position="42"/>
    </location>
</feature>
<keyword evidence="5 7" id="KW-1133">Transmembrane helix</keyword>
<accession>A0A1U7J200</accession>
<keyword evidence="2 7" id="KW-0813">Transport</keyword>
<dbReference type="Pfam" id="PF00528">
    <property type="entry name" value="BPD_transp_1"/>
    <property type="match status" value="1"/>
</dbReference>
<dbReference type="PANTHER" id="PTHR30193">
    <property type="entry name" value="ABC TRANSPORTER PERMEASE PROTEIN"/>
    <property type="match status" value="1"/>
</dbReference>
<evidence type="ECO:0000256" key="7">
    <source>
        <dbReference type="RuleBase" id="RU363032"/>
    </source>
</evidence>
<dbReference type="InterPro" id="IPR051393">
    <property type="entry name" value="ABC_transporter_permease"/>
</dbReference>
<evidence type="ECO:0000256" key="3">
    <source>
        <dbReference type="ARBA" id="ARBA00022475"/>
    </source>
</evidence>